<dbReference type="Gene3D" id="6.10.340.10">
    <property type="match status" value="1"/>
</dbReference>
<keyword evidence="4" id="KW-1185">Reference proteome</keyword>
<keyword evidence="2" id="KW-0812">Transmembrane</keyword>
<accession>A0ABP3HFP4</accession>
<proteinExistence type="predicted"/>
<keyword evidence="2" id="KW-0472">Membrane</keyword>
<organism evidence="3 4">
    <name type="scientific">Alkalibacterium iburiense</name>
    <dbReference type="NCBI Taxonomy" id="290589"/>
    <lineage>
        <taxon>Bacteria</taxon>
        <taxon>Bacillati</taxon>
        <taxon>Bacillota</taxon>
        <taxon>Bacilli</taxon>
        <taxon>Lactobacillales</taxon>
        <taxon>Carnobacteriaceae</taxon>
        <taxon>Alkalibacterium</taxon>
    </lineage>
</organism>
<gene>
    <name evidence="3" type="ORF">GCM10008932_20740</name>
</gene>
<evidence type="ECO:0008006" key="5">
    <source>
        <dbReference type="Google" id="ProtNLM"/>
    </source>
</evidence>
<evidence type="ECO:0000256" key="1">
    <source>
        <dbReference type="SAM" id="Coils"/>
    </source>
</evidence>
<evidence type="ECO:0000313" key="3">
    <source>
        <dbReference type="EMBL" id="GAA0368930.1"/>
    </source>
</evidence>
<evidence type="ECO:0000313" key="4">
    <source>
        <dbReference type="Proteomes" id="UP001501166"/>
    </source>
</evidence>
<dbReference type="EMBL" id="BAAACW010000136">
    <property type="protein sequence ID" value="GAA0368930.1"/>
    <property type="molecule type" value="Genomic_DNA"/>
</dbReference>
<evidence type="ECO:0000256" key="2">
    <source>
        <dbReference type="SAM" id="Phobius"/>
    </source>
</evidence>
<reference evidence="4" key="1">
    <citation type="journal article" date="2019" name="Int. J. Syst. Evol. Microbiol.">
        <title>The Global Catalogue of Microorganisms (GCM) 10K type strain sequencing project: providing services to taxonomists for standard genome sequencing and annotation.</title>
        <authorList>
            <consortium name="The Broad Institute Genomics Platform"/>
            <consortium name="The Broad Institute Genome Sequencing Center for Infectious Disease"/>
            <person name="Wu L."/>
            <person name="Ma J."/>
        </authorList>
    </citation>
    <scope>NUCLEOTIDE SEQUENCE [LARGE SCALE GENOMIC DNA]</scope>
    <source>
        <strain evidence="4">JCM 12662</strain>
    </source>
</reference>
<protein>
    <recommendedName>
        <fullName evidence="5">HAMP domain-containing protein</fullName>
    </recommendedName>
</protein>
<keyword evidence="1" id="KW-0175">Coiled coil</keyword>
<dbReference type="RefSeq" id="WP_343756399.1">
    <property type="nucleotide sequence ID" value="NZ_BAAACW010000136.1"/>
</dbReference>
<feature type="transmembrane region" description="Helical" evidence="2">
    <location>
        <begin position="291"/>
        <end position="314"/>
    </location>
</feature>
<feature type="coiled-coil region" evidence="1">
    <location>
        <begin position="56"/>
        <end position="90"/>
    </location>
</feature>
<dbReference type="Gene3D" id="3.30.450.20">
    <property type="entry name" value="PAS domain"/>
    <property type="match status" value="1"/>
</dbReference>
<dbReference type="Proteomes" id="UP001501166">
    <property type="component" value="Unassembled WGS sequence"/>
</dbReference>
<comment type="caution">
    <text evidence="3">The sequence shown here is derived from an EMBL/GenBank/DDBJ whole genome shotgun (WGS) entry which is preliminary data.</text>
</comment>
<name>A0ABP3HFP4_9LACT</name>
<sequence>MKKLHRLKFNKKNKDKKKSVRLRLILGIALLVFIPVVIANGILYMRMNEIVGRRMMREQQATTRQVISLLENAENEAVHTVEAIAELEETQTFPSNEDSVLNEMLSLIQSASEHISDVFVYTPNDSSAGTTSYDAIEINSAEWLSDTMEADGEVVFSQPYSDVVSGATTMAATKRVDQENGNTSIVGVQINMREIAQVVDNSQIGETGYPFVITDEGYWQFTMDNQLSGLNVSDQSIFLEATGESGEIYNDFNDRTFPIYYERVPDMNLIVYGAVTSEEMAAERSIFVNSALRVVIVSIIVAIILAVLLSNYLVHITRTIQNALFKLQNGELKTRIHSFKRKNRDKDKNTLKKNGHELHQIGWSFNEAIQTFDDVITDIKHKATLVDDCPMI</sequence>
<keyword evidence="2" id="KW-1133">Transmembrane helix</keyword>